<dbReference type="EMBL" id="JACJHZ010000003">
    <property type="protein sequence ID" value="MBA9018877.1"/>
    <property type="molecule type" value="Genomic_DNA"/>
</dbReference>
<organism evidence="1 2">
    <name type="scientific">Aminobacter ciceronei</name>
    <dbReference type="NCBI Taxonomy" id="150723"/>
    <lineage>
        <taxon>Bacteria</taxon>
        <taxon>Pseudomonadati</taxon>
        <taxon>Pseudomonadota</taxon>
        <taxon>Alphaproteobacteria</taxon>
        <taxon>Hyphomicrobiales</taxon>
        <taxon>Phyllobacteriaceae</taxon>
        <taxon>Aminobacter</taxon>
    </lineage>
</organism>
<protein>
    <submittedName>
        <fullName evidence="1">Uncharacterized protein</fullName>
    </submittedName>
</protein>
<sequence>MDEIIALEKRRHVPGFGEQPSTAVAEVEIDRMARTLPEAAMRV</sequence>
<dbReference type="RefSeq" id="WP_281381178.1">
    <property type="nucleotide sequence ID" value="NZ_JACJHZ010000003.1"/>
</dbReference>
<reference evidence="1 2" key="1">
    <citation type="submission" date="2020-08" db="EMBL/GenBank/DDBJ databases">
        <title>Genomic Encyclopedia of Type Strains, Phase IV (KMG-IV): sequencing the most valuable type-strain genomes for metagenomic binning, comparative biology and taxonomic classification.</title>
        <authorList>
            <person name="Goeker M."/>
        </authorList>
    </citation>
    <scope>NUCLEOTIDE SEQUENCE [LARGE SCALE GENOMIC DNA]</scope>
    <source>
        <strain evidence="1 2">DSM 17455</strain>
    </source>
</reference>
<dbReference type="Proteomes" id="UP000587524">
    <property type="component" value="Unassembled WGS sequence"/>
</dbReference>
<evidence type="ECO:0000313" key="2">
    <source>
        <dbReference type="Proteomes" id="UP000587524"/>
    </source>
</evidence>
<keyword evidence="2" id="KW-1185">Reference proteome</keyword>
<proteinExistence type="predicted"/>
<evidence type="ECO:0000313" key="1">
    <source>
        <dbReference type="EMBL" id="MBA9018877.1"/>
    </source>
</evidence>
<gene>
    <name evidence="1" type="ORF">HNQ97_000867</name>
</gene>
<comment type="caution">
    <text evidence="1">The sequence shown here is derived from an EMBL/GenBank/DDBJ whole genome shotgun (WGS) entry which is preliminary data.</text>
</comment>
<accession>A0ABR6C1M4</accession>
<name>A0ABR6C1M4_9HYPH</name>